<organism evidence="1 2">
    <name type="scientific">Dentiscutata heterogama</name>
    <dbReference type="NCBI Taxonomy" id="1316150"/>
    <lineage>
        <taxon>Eukaryota</taxon>
        <taxon>Fungi</taxon>
        <taxon>Fungi incertae sedis</taxon>
        <taxon>Mucoromycota</taxon>
        <taxon>Glomeromycotina</taxon>
        <taxon>Glomeromycetes</taxon>
        <taxon>Diversisporales</taxon>
        <taxon>Gigasporaceae</taxon>
        <taxon>Dentiscutata</taxon>
    </lineage>
</organism>
<feature type="non-terminal residue" evidence="1">
    <location>
        <position position="181"/>
    </location>
</feature>
<gene>
    <name evidence="1" type="ORF">DHETER_LOCUS11743</name>
</gene>
<dbReference type="Proteomes" id="UP000789702">
    <property type="component" value="Unassembled WGS sequence"/>
</dbReference>
<sequence>TEEYQYRKLLRSILFGINDNLEPCMKYDTNIYYKFLIPPYNASNKMYKSFISESMEYNDMVEFQHLLDSNVNYTQEVVLNWTQSLKNSGISFDLAVLLDNQSIMNLARLKKVISNISPIQLQNIVWSRFDDSFADDMFVILGSKAIHTILSNKDLIHKSDNQNIITLAYLYTKSKRQTPSN</sequence>
<name>A0ACA9PAK0_9GLOM</name>
<keyword evidence="2" id="KW-1185">Reference proteome</keyword>
<evidence type="ECO:0000313" key="1">
    <source>
        <dbReference type="EMBL" id="CAG8700773.1"/>
    </source>
</evidence>
<dbReference type="EMBL" id="CAJVPU010026659">
    <property type="protein sequence ID" value="CAG8700773.1"/>
    <property type="molecule type" value="Genomic_DNA"/>
</dbReference>
<evidence type="ECO:0000313" key="2">
    <source>
        <dbReference type="Proteomes" id="UP000789702"/>
    </source>
</evidence>
<comment type="caution">
    <text evidence="1">The sequence shown here is derived from an EMBL/GenBank/DDBJ whole genome shotgun (WGS) entry which is preliminary data.</text>
</comment>
<reference evidence="1" key="1">
    <citation type="submission" date="2021-06" db="EMBL/GenBank/DDBJ databases">
        <authorList>
            <person name="Kallberg Y."/>
            <person name="Tangrot J."/>
            <person name="Rosling A."/>
        </authorList>
    </citation>
    <scope>NUCLEOTIDE SEQUENCE</scope>
    <source>
        <strain evidence="1">IL203A</strain>
    </source>
</reference>
<proteinExistence type="predicted"/>
<accession>A0ACA9PAK0</accession>
<feature type="non-terminal residue" evidence="1">
    <location>
        <position position="1"/>
    </location>
</feature>
<protein>
    <submittedName>
        <fullName evidence="1">4193_t:CDS:1</fullName>
    </submittedName>
</protein>